<proteinExistence type="predicted"/>
<organism evidence="1 2">
    <name type="scientific">Candidatus Iainarchaeum sp</name>
    <dbReference type="NCBI Taxonomy" id="3101447"/>
    <lineage>
        <taxon>Archaea</taxon>
        <taxon>Candidatus Iainarchaeota</taxon>
        <taxon>Candidatus Iainarchaeia</taxon>
        <taxon>Candidatus Iainarchaeales</taxon>
        <taxon>Candidatus Iainarchaeaceae</taxon>
        <taxon>Candidatus Iainarchaeum</taxon>
    </lineage>
</organism>
<evidence type="ECO:0000313" key="2">
    <source>
        <dbReference type="Proteomes" id="UP000809243"/>
    </source>
</evidence>
<dbReference type="AlphaFoldDB" id="A0A938YTR9"/>
<evidence type="ECO:0000313" key="1">
    <source>
        <dbReference type="EMBL" id="MBN2067004.1"/>
    </source>
</evidence>
<dbReference type="EMBL" id="JAFGDB010000015">
    <property type="protein sequence ID" value="MBN2067004.1"/>
    <property type="molecule type" value="Genomic_DNA"/>
</dbReference>
<protein>
    <submittedName>
        <fullName evidence="1">Uncharacterized protein</fullName>
    </submittedName>
</protein>
<reference evidence="1" key="1">
    <citation type="submission" date="2021-01" db="EMBL/GenBank/DDBJ databases">
        <title>Active Sulfur Cycling in an Early Earth Analoge.</title>
        <authorList>
            <person name="Hahn C.R."/>
            <person name="Youssef N.H."/>
            <person name="Elshahed M."/>
        </authorList>
    </citation>
    <scope>NUCLEOTIDE SEQUENCE</scope>
    <source>
        <strain evidence="1">Zod_Metabat.1151</strain>
    </source>
</reference>
<dbReference type="Proteomes" id="UP000809243">
    <property type="component" value="Unassembled WGS sequence"/>
</dbReference>
<comment type="caution">
    <text evidence="1">The sequence shown here is derived from an EMBL/GenBank/DDBJ whole genome shotgun (WGS) entry which is preliminary data.</text>
</comment>
<accession>A0A938YTR9</accession>
<gene>
    <name evidence="1" type="ORF">JW744_00890</name>
</gene>
<name>A0A938YTR9_9ARCH</name>
<sequence length="111" mass="12735">MGDTSKPRHLNAREIEVLAKARQIGKRENLSRVEQQTLEEADRIRISQTMGEKVKKARREIKDYVVVSRHPIPVKIANLRADLKKTNHPEVKVALENAIAELENFGKTTRK</sequence>